<dbReference type="SUPFAM" id="SSF51556">
    <property type="entry name" value="Metallo-dependent hydrolases"/>
    <property type="match status" value="1"/>
</dbReference>
<comment type="cofactor">
    <cofactor evidence="8">
        <name>Zn(2+)</name>
        <dbReference type="ChEBI" id="CHEBI:29105"/>
    </cofactor>
    <text evidence="8">Binds 1 zinc ion per subunit.</text>
</comment>
<evidence type="ECO:0000256" key="3">
    <source>
        <dbReference type="ARBA" id="ARBA00012781"/>
    </source>
</evidence>
<keyword evidence="11" id="KW-1185">Reference proteome</keyword>
<gene>
    <name evidence="10" type="primary">guaD</name>
    <name evidence="10" type="ORF">ACFODT_14815</name>
</gene>
<dbReference type="Proteomes" id="UP001595384">
    <property type="component" value="Unassembled WGS sequence"/>
</dbReference>
<comment type="catalytic activity">
    <reaction evidence="8">
        <text>guanine + H2O + H(+) = xanthine + NH4(+)</text>
        <dbReference type="Rhea" id="RHEA:14665"/>
        <dbReference type="ChEBI" id="CHEBI:15377"/>
        <dbReference type="ChEBI" id="CHEBI:15378"/>
        <dbReference type="ChEBI" id="CHEBI:16235"/>
        <dbReference type="ChEBI" id="CHEBI:17712"/>
        <dbReference type="ChEBI" id="CHEBI:28938"/>
        <dbReference type="EC" id="3.5.4.3"/>
    </reaction>
</comment>
<dbReference type="GO" id="GO:0008892">
    <property type="term" value="F:guanine deaminase activity"/>
    <property type="evidence" value="ECO:0007669"/>
    <property type="project" value="UniProtKB-EC"/>
</dbReference>
<dbReference type="InterPro" id="IPR011059">
    <property type="entry name" value="Metal-dep_hydrolase_composite"/>
</dbReference>
<dbReference type="NCBIfam" id="NF006679">
    <property type="entry name" value="PRK09228.1"/>
    <property type="match status" value="1"/>
</dbReference>
<evidence type="ECO:0000256" key="8">
    <source>
        <dbReference type="RuleBase" id="RU366009"/>
    </source>
</evidence>
<keyword evidence="6 8" id="KW-0862">Zinc</keyword>
<reference evidence="11" key="1">
    <citation type="journal article" date="2019" name="Int. J. Syst. Evol. Microbiol.">
        <title>The Global Catalogue of Microorganisms (GCM) 10K type strain sequencing project: providing services to taxonomists for standard genome sequencing and annotation.</title>
        <authorList>
            <consortium name="The Broad Institute Genomics Platform"/>
            <consortium name="The Broad Institute Genome Sequencing Center for Infectious Disease"/>
            <person name="Wu L."/>
            <person name="Ma J."/>
        </authorList>
    </citation>
    <scope>NUCLEOTIDE SEQUENCE [LARGE SCALE GENOMIC DNA]</scope>
    <source>
        <strain evidence="11">KCTC 62784</strain>
    </source>
</reference>
<keyword evidence="4 8" id="KW-0479">Metal-binding</keyword>
<evidence type="ECO:0000256" key="7">
    <source>
        <dbReference type="NCBIfam" id="TIGR02967"/>
    </source>
</evidence>
<dbReference type="NCBIfam" id="TIGR02967">
    <property type="entry name" value="guan_deamin"/>
    <property type="match status" value="1"/>
</dbReference>
<evidence type="ECO:0000259" key="9">
    <source>
        <dbReference type="Pfam" id="PF01979"/>
    </source>
</evidence>
<evidence type="ECO:0000313" key="11">
    <source>
        <dbReference type="Proteomes" id="UP001595384"/>
    </source>
</evidence>
<dbReference type="InterPro" id="IPR014311">
    <property type="entry name" value="Guanine_deaminase"/>
</dbReference>
<dbReference type="EMBL" id="JBHRSE010000103">
    <property type="protein sequence ID" value="MFC3025076.1"/>
    <property type="molecule type" value="Genomic_DNA"/>
</dbReference>
<dbReference type="SUPFAM" id="SSF51338">
    <property type="entry name" value="Composite domain of metallo-dependent hydrolases"/>
    <property type="match status" value="1"/>
</dbReference>
<evidence type="ECO:0000256" key="5">
    <source>
        <dbReference type="ARBA" id="ARBA00022801"/>
    </source>
</evidence>
<comment type="caution">
    <text evidence="10">The sequence shown here is derived from an EMBL/GenBank/DDBJ whole genome shotgun (WGS) entry which is preliminary data.</text>
</comment>
<evidence type="ECO:0000256" key="6">
    <source>
        <dbReference type="ARBA" id="ARBA00022833"/>
    </source>
</evidence>
<sequence length="439" mass="50101">MDDCIQIHRGRIFHFPRVTRSPQNDYQYYDDGILITRGSRIEYLNTYDHFLHHQTTLNPNHHPVTHHHGLILPGLIDAHVHYPQMEIMASYGKQLLDWLKTYTYPTEKKYQDKNYAKAQAIDFLNQLFANGTTTASVFAARFPESVDAFFEATELYQARMICGKVMMDRFASDMMRDKPAEAAYQTEALIERWHNNGRHLYALSPRYAVACTPQLLTEITHIAKRHPDIFIQSHLSDSLAEVELAKSLYPQHRDYLSIFEQSGLIRERSLLGHCLYFSDEEFKRIAQSDATIVSCPTSNFFLGKGLFPYQKVKNLDGNIAFGSDIGAGTRLSLFENLADAYKACQMQAHCLNPLESLYQCTQGTAVSMSLEDKIGNLNTGTEADFIVINVDNLPILKQRIRHVADIKSRLFALLLLGNESVVQSTYVAGQRVYERHAAH</sequence>
<comment type="similarity">
    <text evidence="2 8">Belongs to the metallo-dependent hydrolases superfamily. ATZ/TRZ family.</text>
</comment>
<dbReference type="InterPro" id="IPR051607">
    <property type="entry name" value="Metallo-dep_hydrolases"/>
</dbReference>
<dbReference type="InterPro" id="IPR032466">
    <property type="entry name" value="Metal_Hydrolase"/>
</dbReference>
<dbReference type="Pfam" id="PF01979">
    <property type="entry name" value="Amidohydro_1"/>
    <property type="match status" value="1"/>
</dbReference>
<dbReference type="InterPro" id="IPR006680">
    <property type="entry name" value="Amidohydro-rel"/>
</dbReference>
<dbReference type="PANTHER" id="PTHR11271:SF6">
    <property type="entry name" value="GUANINE DEAMINASE"/>
    <property type="match status" value="1"/>
</dbReference>
<evidence type="ECO:0000256" key="4">
    <source>
        <dbReference type="ARBA" id="ARBA00022723"/>
    </source>
</evidence>
<dbReference type="PANTHER" id="PTHR11271">
    <property type="entry name" value="GUANINE DEAMINASE"/>
    <property type="match status" value="1"/>
</dbReference>
<proteinExistence type="inferred from homology"/>
<evidence type="ECO:0000256" key="1">
    <source>
        <dbReference type="ARBA" id="ARBA00004984"/>
    </source>
</evidence>
<evidence type="ECO:0000256" key="2">
    <source>
        <dbReference type="ARBA" id="ARBA00006745"/>
    </source>
</evidence>
<dbReference type="Gene3D" id="2.30.40.10">
    <property type="entry name" value="Urease, subunit C, domain 1"/>
    <property type="match status" value="1"/>
</dbReference>
<accession>A0ABV7CCW4</accession>
<dbReference type="EC" id="3.5.4.3" evidence="3 7"/>
<name>A0ABV7CCW4_9VIBR</name>
<feature type="domain" description="Amidohydrolase-related" evidence="9">
    <location>
        <begin position="71"/>
        <end position="431"/>
    </location>
</feature>
<dbReference type="Gene3D" id="3.20.20.140">
    <property type="entry name" value="Metal-dependent hydrolases"/>
    <property type="match status" value="1"/>
</dbReference>
<comment type="function">
    <text evidence="8">Catalyzes the hydrolytic deamination of guanine, producing xanthine and ammonia.</text>
</comment>
<keyword evidence="5 8" id="KW-0378">Hydrolase</keyword>
<comment type="pathway">
    <text evidence="1 8">Purine metabolism; guanine degradation; xanthine from guanine: step 1/1.</text>
</comment>
<protein>
    <recommendedName>
        <fullName evidence="3 7">Guanine deaminase</fullName>
        <shortName evidence="8">Guanase</shortName>
        <ecNumber evidence="3 7">3.5.4.3</ecNumber>
    </recommendedName>
    <alternativeName>
        <fullName evidence="8">Guanine aminohydrolase</fullName>
    </alternativeName>
</protein>
<dbReference type="RefSeq" id="WP_123014281.1">
    <property type="nucleotide sequence ID" value="NZ_AP024912.1"/>
</dbReference>
<organism evidence="10 11">
    <name type="scientific">Vibrio zhugei</name>
    <dbReference type="NCBI Taxonomy" id="2479546"/>
    <lineage>
        <taxon>Bacteria</taxon>
        <taxon>Pseudomonadati</taxon>
        <taxon>Pseudomonadota</taxon>
        <taxon>Gammaproteobacteria</taxon>
        <taxon>Vibrionales</taxon>
        <taxon>Vibrionaceae</taxon>
        <taxon>Vibrio</taxon>
    </lineage>
</organism>
<evidence type="ECO:0000313" key="10">
    <source>
        <dbReference type="EMBL" id="MFC3025076.1"/>
    </source>
</evidence>